<gene>
    <name evidence="2" type="ORF">FEHR0123_LOCUS10962</name>
</gene>
<evidence type="ECO:0000256" key="1">
    <source>
        <dbReference type="SAM" id="MobiDB-lite"/>
    </source>
</evidence>
<sequence>MELPLEWFEPSRQRASRDEELSSAAIKGASSGKSKAASSITGCIKRLLMAFLTHQIPIVSKENHIDWLSNHMATFESINQAREARRQLAEMHRAKNTESRKVGEKVSKADAEVEEGEIVETEPVVVESEKAQKRAKTEAETEQQEVAAE</sequence>
<feature type="compositionally biased region" description="Basic and acidic residues" evidence="1">
    <location>
        <begin position="127"/>
        <end position="139"/>
    </location>
</feature>
<dbReference type="AlphaFoldDB" id="A0A7S3I7R4"/>
<feature type="compositionally biased region" description="Basic and acidic residues" evidence="1">
    <location>
        <begin position="89"/>
        <end position="111"/>
    </location>
</feature>
<feature type="non-terminal residue" evidence="2">
    <location>
        <position position="149"/>
    </location>
</feature>
<feature type="region of interest" description="Disordered" evidence="1">
    <location>
        <begin position="9"/>
        <end position="34"/>
    </location>
</feature>
<feature type="region of interest" description="Disordered" evidence="1">
    <location>
        <begin position="89"/>
        <end position="149"/>
    </location>
</feature>
<organism evidence="2">
    <name type="scientific">Favella ehrenbergii</name>
    <dbReference type="NCBI Taxonomy" id="182087"/>
    <lineage>
        <taxon>Eukaryota</taxon>
        <taxon>Sar</taxon>
        <taxon>Alveolata</taxon>
        <taxon>Ciliophora</taxon>
        <taxon>Intramacronucleata</taxon>
        <taxon>Spirotrichea</taxon>
        <taxon>Choreotrichia</taxon>
        <taxon>Tintinnida</taxon>
        <taxon>Xystonellidae</taxon>
        <taxon>Favella</taxon>
    </lineage>
</organism>
<protein>
    <submittedName>
        <fullName evidence="2">Uncharacterized protein</fullName>
    </submittedName>
</protein>
<accession>A0A7S3I7R4</accession>
<name>A0A7S3I7R4_9SPIT</name>
<dbReference type="EMBL" id="HBIE01036090">
    <property type="protein sequence ID" value="CAE0316027.1"/>
    <property type="molecule type" value="Transcribed_RNA"/>
</dbReference>
<reference evidence="2" key="1">
    <citation type="submission" date="2021-01" db="EMBL/GenBank/DDBJ databases">
        <authorList>
            <person name="Corre E."/>
            <person name="Pelletier E."/>
            <person name="Niang G."/>
            <person name="Scheremetjew M."/>
            <person name="Finn R."/>
            <person name="Kale V."/>
            <person name="Holt S."/>
            <person name="Cochrane G."/>
            <person name="Meng A."/>
            <person name="Brown T."/>
            <person name="Cohen L."/>
        </authorList>
    </citation>
    <scope>NUCLEOTIDE SEQUENCE</scope>
    <source>
        <strain evidence="2">Fehren 1</strain>
    </source>
</reference>
<feature type="compositionally biased region" description="Basic and acidic residues" evidence="1">
    <location>
        <begin position="9"/>
        <end position="20"/>
    </location>
</feature>
<evidence type="ECO:0000313" key="2">
    <source>
        <dbReference type="EMBL" id="CAE0316027.1"/>
    </source>
</evidence>
<proteinExistence type="predicted"/>
<feature type="compositionally biased region" description="Low complexity" evidence="1">
    <location>
        <begin position="22"/>
        <end position="34"/>
    </location>
</feature>
<feature type="compositionally biased region" description="Acidic residues" evidence="1">
    <location>
        <begin position="140"/>
        <end position="149"/>
    </location>
</feature>